<proteinExistence type="predicted"/>
<evidence type="ECO:0000313" key="2">
    <source>
        <dbReference type="Proteomes" id="UP001227126"/>
    </source>
</evidence>
<dbReference type="EMBL" id="JASNJE010000027">
    <property type="protein sequence ID" value="MDK3074918.1"/>
    <property type="molecule type" value="Genomic_DNA"/>
</dbReference>
<organism evidence="1 2">
    <name type="scientific">Sedimentitalea xiamensis</name>
    <dbReference type="NCBI Taxonomy" id="3050037"/>
    <lineage>
        <taxon>Bacteria</taxon>
        <taxon>Pseudomonadati</taxon>
        <taxon>Pseudomonadota</taxon>
        <taxon>Alphaproteobacteria</taxon>
        <taxon>Rhodobacterales</taxon>
        <taxon>Paracoccaceae</taxon>
        <taxon>Sedimentitalea</taxon>
    </lineage>
</organism>
<evidence type="ECO:0000313" key="1">
    <source>
        <dbReference type="EMBL" id="MDK3074918.1"/>
    </source>
</evidence>
<comment type="caution">
    <text evidence="1">The sequence shown here is derived from an EMBL/GenBank/DDBJ whole genome shotgun (WGS) entry which is preliminary data.</text>
</comment>
<dbReference type="RefSeq" id="WP_284486849.1">
    <property type="nucleotide sequence ID" value="NZ_JASNJE010000027.1"/>
</dbReference>
<keyword evidence="2" id="KW-1185">Reference proteome</keyword>
<name>A0ABT7FIG5_9RHOB</name>
<dbReference type="Proteomes" id="UP001227126">
    <property type="component" value="Unassembled WGS sequence"/>
</dbReference>
<gene>
    <name evidence="1" type="ORF">QO034_17655</name>
</gene>
<accession>A0ABT7FIG5</accession>
<reference evidence="1 2" key="1">
    <citation type="submission" date="2023-05" db="EMBL/GenBank/DDBJ databases">
        <title>Sedimentitalea sp. nov. JM2-8.</title>
        <authorList>
            <person name="Huang J."/>
        </authorList>
    </citation>
    <scope>NUCLEOTIDE SEQUENCE [LARGE SCALE GENOMIC DNA]</scope>
    <source>
        <strain evidence="1 2">JM2-8</strain>
    </source>
</reference>
<protein>
    <submittedName>
        <fullName evidence="1">Uncharacterized protein</fullName>
    </submittedName>
</protein>
<sequence>MPKFNTRFELNVRDIELIETALQSRKKDLSMIRLGLLADTAPSAETSERLAALDETLADIHRLLGRLHNQKVFFRPDAKAPAPYVSG</sequence>